<dbReference type="GO" id="GO:0003980">
    <property type="term" value="F:UDP-glucose:glycoprotein glucosyltransferase activity"/>
    <property type="evidence" value="ECO:0007669"/>
    <property type="project" value="InterPro"/>
</dbReference>
<dbReference type="GO" id="GO:0036503">
    <property type="term" value="P:ERAD pathway"/>
    <property type="evidence" value="ECO:0007669"/>
    <property type="project" value="TreeGrafter"/>
</dbReference>
<evidence type="ECO:0000256" key="1">
    <source>
        <dbReference type="SAM" id="SignalP"/>
    </source>
</evidence>
<keyword evidence="4" id="KW-1185">Reference proteome</keyword>
<gene>
    <name evidence="3" type="ORF">BDK51DRAFT_48953</name>
</gene>
<feature type="signal peptide" evidence="1">
    <location>
        <begin position="1"/>
        <end position="27"/>
    </location>
</feature>
<accession>A0A4P9VXP1</accession>
<dbReference type="PANTHER" id="PTHR11226:SF0">
    <property type="entry name" value="UDP-GLUCOSE:GLYCOPROTEIN GLUCOSYLTRANSFERASE"/>
    <property type="match status" value="1"/>
</dbReference>
<reference evidence="4" key="1">
    <citation type="journal article" date="2018" name="Nat. Microbiol.">
        <title>Leveraging single-cell genomics to expand the fungal tree of life.</title>
        <authorList>
            <person name="Ahrendt S.R."/>
            <person name="Quandt C.A."/>
            <person name="Ciobanu D."/>
            <person name="Clum A."/>
            <person name="Salamov A."/>
            <person name="Andreopoulos B."/>
            <person name="Cheng J.F."/>
            <person name="Woyke T."/>
            <person name="Pelin A."/>
            <person name="Henrissat B."/>
            <person name="Reynolds N.K."/>
            <person name="Benny G.L."/>
            <person name="Smith M.E."/>
            <person name="James T.Y."/>
            <person name="Grigoriev I.V."/>
        </authorList>
    </citation>
    <scope>NUCLEOTIDE SEQUENCE [LARGE SCALE GENOMIC DNA]</scope>
</reference>
<sequence>MVALKRPSLLSPARLLLLAAAAALVNAATSQSPPITAWVRTTWPAPPIVLEAVEHVSQEKSTDIFSILTHLIPTPLLATLPASEAYPALLSALSSPPSASARFLPHPASTALLKLSLAIHATAPRIQTHYQFYETAVLPAFVGTPGFEEGCEAWVDWYGVQGCGDDGFRVVAGVEGGNFDFEKIR</sequence>
<feature type="chain" id="PRO_5020776020" description="UGGT thioredoxin-like domain-containing protein" evidence="1">
    <location>
        <begin position="28"/>
        <end position="185"/>
    </location>
</feature>
<dbReference type="EMBL" id="ML000025">
    <property type="protein sequence ID" value="RKO84504.1"/>
    <property type="molecule type" value="Genomic_DNA"/>
</dbReference>
<dbReference type="OrthoDB" id="27683at2759"/>
<name>A0A4P9VXP1_9FUNG</name>
<dbReference type="GO" id="GO:0005783">
    <property type="term" value="C:endoplasmic reticulum"/>
    <property type="evidence" value="ECO:0007669"/>
    <property type="project" value="TreeGrafter"/>
</dbReference>
<dbReference type="Proteomes" id="UP000269721">
    <property type="component" value="Unassembled WGS sequence"/>
</dbReference>
<evidence type="ECO:0000259" key="2">
    <source>
        <dbReference type="Pfam" id="PF18400"/>
    </source>
</evidence>
<dbReference type="InterPro" id="IPR040693">
    <property type="entry name" value="UGGT_TRXL_1"/>
</dbReference>
<feature type="domain" description="UGGT thioredoxin-like" evidence="2">
    <location>
        <begin position="45"/>
        <end position="164"/>
    </location>
</feature>
<protein>
    <recommendedName>
        <fullName evidence="2">UGGT thioredoxin-like domain-containing protein</fullName>
    </recommendedName>
</protein>
<evidence type="ECO:0000313" key="4">
    <source>
        <dbReference type="Proteomes" id="UP000269721"/>
    </source>
</evidence>
<dbReference type="InterPro" id="IPR009448">
    <property type="entry name" value="UDP-g_GGtrans"/>
</dbReference>
<evidence type="ECO:0000313" key="3">
    <source>
        <dbReference type="EMBL" id="RKO84504.1"/>
    </source>
</evidence>
<dbReference type="PANTHER" id="PTHR11226">
    <property type="entry name" value="UDP-GLUCOSE GLYCOPROTEIN:GLUCOSYLTRANSFERASE"/>
    <property type="match status" value="1"/>
</dbReference>
<organism evidence="3 4">
    <name type="scientific">Blyttiomyces helicus</name>
    <dbReference type="NCBI Taxonomy" id="388810"/>
    <lineage>
        <taxon>Eukaryota</taxon>
        <taxon>Fungi</taxon>
        <taxon>Fungi incertae sedis</taxon>
        <taxon>Chytridiomycota</taxon>
        <taxon>Chytridiomycota incertae sedis</taxon>
        <taxon>Chytridiomycetes</taxon>
        <taxon>Chytridiomycetes incertae sedis</taxon>
        <taxon>Blyttiomyces</taxon>
    </lineage>
</organism>
<keyword evidence="1" id="KW-0732">Signal</keyword>
<dbReference type="GO" id="GO:0051082">
    <property type="term" value="F:unfolded protein binding"/>
    <property type="evidence" value="ECO:0007669"/>
    <property type="project" value="TreeGrafter"/>
</dbReference>
<dbReference type="AlphaFoldDB" id="A0A4P9VXP1"/>
<proteinExistence type="predicted"/>
<dbReference type="Pfam" id="PF18400">
    <property type="entry name" value="Thioredoxin_12"/>
    <property type="match status" value="1"/>
</dbReference>
<dbReference type="GO" id="GO:0018279">
    <property type="term" value="P:protein N-linked glycosylation via asparagine"/>
    <property type="evidence" value="ECO:0007669"/>
    <property type="project" value="TreeGrafter"/>
</dbReference>